<organism evidence="2 3">
    <name type="scientific">Aquamicrobium soli</name>
    <dbReference type="NCBI Taxonomy" id="1811518"/>
    <lineage>
        <taxon>Bacteria</taxon>
        <taxon>Pseudomonadati</taxon>
        <taxon>Pseudomonadota</taxon>
        <taxon>Alphaproteobacteria</taxon>
        <taxon>Hyphomicrobiales</taxon>
        <taxon>Phyllobacteriaceae</taxon>
        <taxon>Aquamicrobium</taxon>
    </lineage>
</organism>
<proteinExistence type="predicted"/>
<sequence>MTRSPEYDALLSLSARVGADPALVQGAGGNTSIKEEGTLWIKASGLWLRAALARELMVPVALEPLLDALRRGDPSTEKPQAFVMDDRNPSGLRPSIETTMHALLAPKVVVHVHCVDTIAHAVQVDGEALVAERLAGLPYAFVPYARPGLPLTQAIMRRIDAGTRILVLGNHGLTVAGEAVADAEALLAKVRRRLALAARAFVAPDLGSLERLAVGSAYRLPSDPAVHGVATDAVSCRHAGGGSLYPDHVIFLGEGSVIAQPGESALDVERRFGAAGLPLPPTILFPGKGVLVSTTISEGALAMARCLSDVTARLPETARLRYFTDPENAELLGWDAEKYRQALNASLNGKRQ</sequence>
<name>A0ABV7KGC5_9HYPH</name>
<reference evidence="3" key="1">
    <citation type="journal article" date="2019" name="Int. J. Syst. Evol. Microbiol.">
        <title>The Global Catalogue of Microorganisms (GCM) 10K type strain sequencing project: providing services to taxonomists for standard genome sequencing and annotation.</title>
        <authorList>
            <consortium name="The Broad Institute Genomics Platform"/>
            <consortium name="The Broad Institute Genome Sequencing Center for Infectious Disease"/>
            <person name="Wu L."/>
            <person name="Ma J."/>
        </authorList>
    </citation>
    <scope>NUCLEOTIDE SEQUENCE [LARGE SCALE GENOMIC DNA]</scope>
    <source>
        <strain evidence="3">KCTC 52165</strain>
    </source>
</reference>
<comment type="caution">
    <text evidence="2">The sequence shown here is derived from an EMBL/GenBank/DDBJ whole genome shotgun (WGS) entry which is preliminary data.</text>
</comment>
<evidence type="ECO:0000313" key="3">
    <source>
        <dbReference type="Proteomes" id="UP001595583"/>
    </source>
</evidence>
<protein>
    <submittedName>
        <fullName evidence="2">Class II aldolase/adducin family protein</fullName>
    </submittedName>
</protein>
<dbReference type="InterPro" id="IPR001303">
    <property type="entry name" value="Aldolase_II/adducin_N"/>
</dbReference>
<evidence type="ECO:0000259" key="1">
    <source>
        <dbReference type="SMART" id="SM01007"/>
    </source>
</evidence>
<dbReference type="Pfam" id="PF00596">
    <property type="entry name" value="Aldolase_II"/>
    <property type="match status" value="1"/>
</dbReference>
<keyword evidence="3" id="KW-1185">Reference proteome</keyword>
<dbReference type="SMART" id="SM01007">
    <property type="entry name" value="Aldolase_II"/>
    <property type="match status" value="1"/>
</dbReference>
<dbReference type="EMBL" id="JBHRTK010000034">
    <property type="protein sequence ID" value="MFC3209285.1"/>
    <property type="molecule type" value="Genomic_DNA"/>
</dbReference>
<feature type="domain" description="Class II aldolase/adducin N-terminal" evidence="1">
    <location>
        <begin position="9"/>
        <end position="198"/>
    </location>
</feature>
<dbReference type="RefSeq" id="WP_378225636.1">
    <property type="nucleotide sequence ID" value="NZ_JBHRTK010000034.1"/>
</dbReference>
<dbReference type="SUPFAM" id="SSF53639">
    <property type="entry name" value="AraD/HMP-PK domain-like"/>
    <property type="match status" value="1"/>
</dbReference>
<dbReference type="Proteomes" id="UP001595583">
    <property type="component" value="Unassembled WGS sequence"/>
</dbReference>
<dbReference type="InterPro" id="IPR036409">
    <property type="entry name" value="Aldolase_II/adducin_N_sf"/>
</dbReference>
<evidence type="ECO:0000313" key="2">
    <source>
        <dbReference type="EMBL" id="MFC3209285.1"/>
    </source>
</evidence>
<dbReference type="Gene3D" id="3.40.225.10">
    <property type="entry name" value="Class II aldolase/adducin N-terminal domain"/>
    <property type="match status" value="1"/>
</dbReference>
<gene>
    <name evidence="2" type="ORF">ACFOHJ_23975</name>
</gene>
<accession>A0ABV7KGC5</accession>